<evidence type="ECO:0000313" key="17">
    <source>
        <dbReference type="Proteomes" id="UP000596660"/>
    </source>
</evidence>
<dbReference type="InterPro" id="IPR014710">
    <property type="entry name" value="RmlC-like_jellyroll"/>
</dbReference>
<dbReference type="InterPro" id="IPR003656">
    <property type="entry name" value="Znf_BED"/>
</dbReference>
<evidence type="ECO:0000313" key="16">
    <source>
        <dbReference type="EnsemblPlants" id="AUR62030349-RA:cds"/>
    </source>
</evidence>
<dbReference type="Gene3D" id="2.60.120.10">
    <property type="entry name" value="Jelly Rolls"/>
    <property type="match status" value="1"/>
</dbReference>
<dbReference type="SMART" id="SM00614">
    <property type="entry name" value="ZnF_BED"/>
    <property type="match status" value="1"/>
</dbReference>
<reference evidence="16" key="2">
    <citation type="submission" date="2021-03" db="UniProtKB">
        <authorList>
            <consortium name="EnsemblPlants"/>
        </authorList>
    </citation>
    <scope>IDENTIFICATION</scope>
</reference>
<feature type="compositionally biased region" description="Polar residues" evidence="13">
    <location>
        <begin position="75"/>
        <end position="91"/>
    </location>
</feature>
<feature type="compositionally biased region" description="Pro residues" evidence="13">
    <location>
        <begin position="57"/>
        <end position="66"/>
    </location>
</feature>
<dbReference type="PROSITE" id="PS50808">
    <property type="entry name" value="ZF_BED"/>
    <property type="match status" value="1"/>
</dbReference>
<feature type="region of interest" description="Disordered" evidence="13">
    <location>
        <begin position="40"/>
        <end position="114"/>
    </location>
</feature>
<dbReference type="InterPro" id="IPR019780">
    <property type="entry name" value="Germin_Mn-BS"/>
</dbReference>
<evidence type="ECO:0000256" key="8">
    <source>
        <dbReference type="ARBA" id="ARBA00023157"/>
    </source>
</evidence>
<dbReference type="PANTHER" id="PTHR31238">
    <property type="entry name" value="GERMIN-LIKE PROTEIN SUBFAMILY 3 MEMBER 3"/>
    <property type="match status" value="1"/>
</dbReference>
<keyword evidence="8" id="KW-1015">Disulfide bond</keyword>
<keyword evidence="14" id="KW-0732">Signal</keyword>
<keyword evidence="9 10" id="KW-0464">Manganese</keyword>
<dbReference type="Pfam" id="PF00190">
    <property type="entry name" value="Cupin_1"/>
    <property type="match status" value="1"/>
</dbReference>
<name>A0A803MJA3_CHEQI</name>
<evidence type="ECO:0000256" key="12">
    <source>
        <dbReference type="PROSITE-ProRule" id="PRU00027"/>
    </source>
</evidence>
<feature type="binding site" evidence="11">
    <location>
        <position position="363"/>
    </location>
    <ligand>
        <name>Mn(2+)</name>
        <dbReference type="ChEBI" id="CHEBI:29035"/>
    </ligand>
</feature>
<dbReference type="CDD" id="cd02241">
    <property type="entry name" value="cupin_OxOx"/>
    <property type="match status" value="1"/>
</dbReference>
<dbReference type="SMART" id="SM00835">
    <property type="entry name" value="Cupin_1"/>
    <property type="match status" value="1"/>
</dbReference>
<dbReference type="FunFam" id="2.60.120.10:FF:000005">
    <property type="entry name" value="Germin-like protein subfamily 1 member 8"/>
    <property type="match status" value="1"/>
</dbReference>
<dbReference type="InterPro" id="IPR006045">
    <property type="entry name" value="Cupin_1"/>
</dbReference>
<protein>
    <recommendedName>
        <fullName evidence="15">BED-type domain-containing protein</fullName>
    </recommendedName>
</protein>
<dbReference type="PROSITE" id="PS00725">
    <property type="entry name" value="GERMIN"/>
    <property type="match status" value="1"/>
</dbReference>
<accession>A0A803MJA3</accession>
<evidence type="ECO:0000256" key="14">
    <source>
        <dbReference type="SAM" id="SignalP"/>
    </source>
</evidence>
<feature type="binding site" evidence="11">
    <location>
        <position position="312"/>
    </location>
    <ligand>
        <name>Mn(2+)</name>
        <dbReference type="ChEBI" id="CHEBI:29035"/>
    </ligand>
</feature>
<keyword evidence="4" id="KW-0964">Secreted</keyword>
<keyword evidence="5 10" id="KW-0479">Metal-binding</keyword>
<evidence type="ECO:0000256" key="11">
    <source>
        <dbReference type="PIRSR" id="PIRSR601929-2"/>
    </source>
</evidence>
<evidence type="ECO:0000256" key="9">
    <source>
        <dbReference type="ARBA" id="ARBA00023211"/>
    </source>
</evidence>
<keyword evidence="17" id="KW-1185">Reference proteome</keyword>
<dbReference type="GO" id="GO:0008270">
    <property type="term" value="F:zinc ion binding"/>
    <property type="evidence" value="ECO:0007669"/>
    <property type="project" value="UniProtKB-KW"/>
</dbReference>
<evidence type="ECO:0000256" key="6">
    <source>
        <dbReference type="ARBA" id="ARBA00022771"/>
    </source>
</evidence>
<dbReference type="EnsemblPlants" id="AUR62030349-RA">
    <property type="protein sequence ID" value="AUR62030349-RA:cds"/>
    <property type="gene ID" value="AUR62030349"/>
</dbReference>
<dbReference type="SUPFAM" id="SSF57667">
    <property type="entry name" value="beta-beta-alpha zinc fingers"/>
    <property type="match status" value="1"/>
</dbReference>
<dbReference type="Gramene" id="AUR62030349-RA">
    <property type="protein sequence ID" value="AUR62030349-RA:cds"/>
    <property type="gene ID" value="AUR62030349"/>
</dbReference>
<dbReference type="AlphaFoldDB" id="A0A803MJA3"/>
<dbReference type="SUPFAM" id="SSF51182">
    <property type="entry name" value="RmlC-like cupins"/>
    <property type="match status" value="1"/>
</dbReference>
<feature type="binding site" evidence="11">
    <location>
        <position position="319"/>
    </location>
    <ligand>
        <name>Mn(2+)</name>
        <dbReference type="ChEBI" id="CHEBI:29035"/>
    </ligand>
</feature>
<feature type="chain" id="PRO_5030973278" description="BED-type domain-containing protein" evidence="14">
    <location>
        <begin position="25"/>
        <end position="425"/>
    </location>
</feature>
<evidence type="ECO:0000256" key="4">
    <source>
        <dbReference type="ARBA" id="ARBA00022525"/>
    </source>
</evidence>
<feature type="binding site" evidence="11">
    <location>
        <position position="314"/>
    </location>
    <ligand>
        <name>Mn(2+)</name>
        <dbReference type="ChEBI" id="CHEBI:29035"/>
    </ligand>
</feature>
<keyword evidence="6 12" id="KW-0863">Zinc-finger</keyword>
<feature type="signal peptide" evidence="14">
    <location>
        <begin position="1"/>
        <end position="24"/>
    </location>
</feature>
<evidence type="ECO:0000256" key="5">
    <source>
        <dbReference type="ARBA" id="ARBA00022723"/>
    </source>
</evidence>
<feature type="binding site" evidence="10">
    <location>
        <position position="309"/>
    </location>
    <ligand>
        <name>oxalate</name>
        <dbReference type="ChEBI" id="CHEBI:30623"/>
    </ligand>
</feature>
<feature type="domain" description="BED-type" evidence="15">
    <location>
        <begin position="109"/>
        <end position="161"/>
    </location>
</feature>
<comment type="similarity">
    <text evidence="2">Belongs to the germin family.</text>
</comment>
<dbReference type="Pfam" id="PF02892">
    <property type="entry name" value="zf-BED"/>
    <property type="match status" value="1"/>
</dbReference>
<keyword evidence="3" id="KW-0052">Apoplast</keyword>
<proteinExistence type="inferred from homology"/>
<organism evidence="16 17">
    <name type="scientific">Chenopodium quinoa</name>
    <name type="common">Quinoa</name>
    <dbReference type="NCBI Taxonomy" id="63459"/>
    <lineage>
        <taxon>Eukaryota</taxon>
        <taxon>Viridiplantae</taxon>
        <taxon>Streptophyta</taxon>
        <taxon>Embryophyta</taxon>
        <taxon>Tracheophyta</taxon>
        <taxon>Spermatophyta</taxon>
        <taxon>Magnoliopsida</taxon>
        <taxon>eudicotyledons</taxon>
        <taxon>Gunneridae</taxon>
        <taxon>Pentapetalae</taxon>
        <taxon>Caryophyllales</taxon>
        <taxon>Chenopodiaceae</taxon>
        <taxon>Chenopodioideae</taxon>
        <taxon>Atripliceae</taxon>
        <taxon>Chenopodium</taxon>
    </lineage>
</organism>
<sequence>MSPNTNIIISYISVLVVASYVAYATDPNQLQDFCVGECMESGSSGDMEDSSATSQAPPIPSPPPEPWEYDPCPMTENNDPFDQQNQSNQPSEPADAAAPLSETSNKSRKRRSPHWEHFIKKDGENKAECIYCHTFIGCASLQGTSGMKNHIKRCKEYPPNIDQNQQLLSLSQQTLDGNLVDKKKGRLELWKFNQEDSRRALAKMVIMDEMSFRMVEHEGGYKEEFRQPSRRGEEAAASRTGTVFVNGLFCKNPMEVTVDDFLFQGLNIPGNTDNQVGSNVTRVTAENLPGLNTLGISLARIDVAPYGVNTPHHHPRATEVLTVLEGTFYAGFVTSNQPNGNNKLFSKILYKGDVFIFPQGLIHFETNIGRTPAVALSPFSSQNLGVVTTAAATFGASPPIPVDVLSRAFQLSPVIVRNLQSRRFQ</sequence>
<comment type="subcellular location">
    <subcellularLocation>
        <location evidence="1">Secreted</location>
        <location evidence="1">Extracellular space</location>
        <location evidence="1">Apoplast</location>
    </subcellularLocation>
</comment>
<evidence type="ECO:0000256" key="3">
    <source>
        <dbReference type="ARBA" id="ARBA00022523"/>
    </source>
</evidence>
<dbReference type="GO" id="GO:0030145">
    <property type="term" value="F:manganese ion binding"/>
    <property type="evidence" value="ECO:0007669"/>
    <property type="project" value="InterPro"/>
</dbReference>
<dbReference type="GO" id="GO:0048046">
    <property type="term" value="C:apoplast"/>
    <property type="evidence" value="ECO:0007669"/>
    <property type="project" value="UniProtKB-SubCell"/>
</dbReference>
<feature type="binding site" evidence="10">
    <location>
        <position position="319"/>
    </location>
    <ligand>
        <name>oxalate</name>
        <dbReference type="ChEBI" id="CHEBI:30623"/>
    </ligand>
</feature>
<evidence type="ECO:0000256" key="1">
    <source>
        <dbReference type="ARBA" id="ARBA00004271"/>
    </source>
</evidence>
<evidence type="ECO:0000256" key="13">
    <source>
        <dbReference type="SAM" id="MobiDB-lite"/>
    </source>
</evidence>
<dbReference type="PRINTS" id="PR00325">
    <property type="entry name" value="GERMIN"/>
</dbReference>
<dbReference type="InterPro" id="IPR011051">
    <property type="entry name" value="RmlC_Cupin_sf"/>
</dbReference>
<keyword evidence="7" id="KW-0862">Zinc</keyword>
<evidence type="ECO:0000256" key="7">
    <source>
        <dbReference type="ARBA" id="ARBA00022833"/>
    </source>
</evidence>
<dbReference type="InterPro" id="IPR036236">
    <property type="entry name" value="Znf_C2H2_sf"/>
</dbReference>
<evidence type="ECO:0000256" key="2">
    <source>
        <dbReference type="ARBA" id="ARBA00007456"/>
    </source>
</evidence>
<dbReference type="Proteomes" id="UP000596660">
    <property type="component" value="Unplaced"/>
</dbReference>
<dbReference type="GO" id="GO:0003677">
    <property type="term" value="F:DNA binding"/>
    <property type="evidence" value="ECO:0007669"/>
    <property type="project" value="InterPro"/>
</dbReference>
<dbReference type="InterPro" id="IPR001929">
    <property type="entry name" value="Germin"/>
</dbReference>
<reference evidence="16" key="1">
    <citation type="journal article" date="2017" name="Nature">
        <title>The genome of Chenopodium quinoa.</title>
        <authorList>
            <person name="Jarvis D.E."/>
            <person name="Ho Y.S."/>
            <person name="Lightfoot D.J."/>
            <person name="Schmoeckel S.M."/>
            <person name="Li B."/>
            <person name="Borm T.J.A."/>
            <person name="Ohyanagi H."/>
            <person name="Mineta K."/>
            <person name="Michell C.T."/>
            <person name="Saber N."/>
            <person name="Kharbatia N.M."/>
            <person name="Rupper R.R."/>
            <person name="Sharp A.R."/>
            <person name="Dally N."/>
            <person name="Boughton B.A."/>
            <person name="Woo Y.H."/>
            <person name="Gao G."/>
            <person name="Schijlen E.G.W.M."/>
            <person name="Guo X."/>
            <person name="Momin A.A."/>
            <person name="Negrao S."/>
            <person name="Al-Babili S."/>
            <person name="Gehring C."/>
            <person name="Roessner U."/>
            <person name="Jung C."/>
            <person name="Murphy K."/>
            <person name="Arold S.T."/>
            <person name="Gojobori T."/>
            <person name="van der Linden C.G."/>
            <person name="van Loo E.N."/>
            <person name="Jellen E.N."/>
            <person name="Maughan P.J."/>
            <person name="Tester M."/>
        </authorList>
    </citation>
    <scope>NUCLEOTIDE SEQUENCE [LARGE SCALE GENOMIC DNA]</scope>
    <source>
        <strain evidence="16">cv. PI 614886</strain>
    </source>
</reference>
<feature type="binding site" evidence="10">
    <location>
        <position position="314"/>
    </location>
    <ligand>
        <name>oxalate</name>
        <dbReference type="ChEBI" id="CHEBI:30623"/>
    </ligand>
</feature>
<evidence type="ECO:0000256" key="10">
    <source>
        <dbReference type="PIRSR" id="PIRSR601929-1"/>
    </source>
</evidence>
<evidence type="ECO:0000259" key="15">
    <source>
        <dbReference type="PROSITE" id="PS50808"/>
    </source>
</evidence>